<dbReference type="InterPro" id="IPR023404">
    <property type="entry name" value="rSAM_horseshoe"/>
</dbReference>
<dbReference type="PROSITE" id="PS51918">
    <property type="entry name" value="RADICAL_SAM"/>
    <property type="match status" value="1"/>
</dbReference>
<dbReference type="InterPro" id="IPR051198">
    <property type="entry name" value="BchE-like"/>
</dbReference>
<dbReference type="Gene3D" id="3.80.30.20">
    <property type="entry name" value="tm_1862 like domain"/>
    <property type="match status" value="1"/>
</dbReference>
<sequence>MKILFVMPLSYPVYPFQVASLSSFLKANGHETAYLELILKENLDRKNKQKITQKINNFKPDLTGISSYQLTFDWVKQICRFIKSKYNLPIIVGGYHTTLAPEEVIHHPAVDIICRGEGEYPLLELMNSLKKKKPKYDIKNLWFKKGKKIIRNEIRPLIENLDSLPFMDREMFDYQKHLDESGEKRYLAVMGSRGCPFNCSNCSNHALRLIYPNKSKYVRLRSVDNIIKEIKKALKKYSFEGVSFEDDTFTLYENWVGEFCQKYKKEIGLDFYCNARPENANLKMMRQLKKAGCEYISIGIESGDENIRKKILRRQITNYQIKQAFKNAKKVGLKVRSFNMVGLPYETRFSLLKTIYLNFLVAPYQVQTTIYYPFKGTDLGDLCYQKKWVNKAREKKTKVLSNDSILDHPNLTRLEIKAAKWINSGMGLRSGNLSLIKMGFKTLFKKQG</sequence>
<dbReference type="SFLD" id="SFLDG01123">
    <property type="entry name" value="methyltransferase_(Class_B)"/>
    <property type="match status" value="1"/>
</dbReference>
<dbReference type="InterPro" id="IPR036724">
    <property type="entry name" value="Cobalamin-bd_sf"/>
</dbReference>
<evidence type="ECO:0000256" key="3">
    <source>
        <dbReference type="ARBA" id="ARBA00022723"/>
    </source>
</evidence>
<dbReference type="InterPro" id="IPR034466">
    <property type="entry name" value="Methyltransferase_Class_B"/>
</dbReference>
<comment type="caution">
    <text evidence="8">The sequence shown here is derived from an EMBL/GenBank/DDBJ whole genome shotgun (WGS) entry which is preliminary data.</text>
</comment>
<feature type="domain" description="B12-binding" evidence="6">
    <location>
        <begin position="1"/>
        <end position="136"/>
    </location>
</feature>
<evidence type="ECO:0000256" key="1">
    <source>
        <dbReference type="ARBA" id="ARBA00001966"/>
    </source>
</evidence>
<evidence type="ECO:0000256" key="2">
    <source>
        <dbReference type="ARBA" id="ARBA00022691"/>
    </source>
</evidence>
<keyword evidence="3" id="KW-0479">Metal-binding</keyword>
<dbReference type="GO" id="GO:0051539">
    <property type="term" value="F:4 iron, 4 sulfur cluster binding"/>
    <property type="evidence" value="ECO:0007669"/>
    <property type="project" value="UniProtKB-KW"/>
</dbReference>
<evidence type="ECO:0000256" key="4">
    <source>
        <dbReference type="ARBA" id="ARBA00023004"/>
    </source>
</evidence>
<protein>
    <submittedName>
        <fullName evidence="8">Uncharacterized protein</fullName>
    </submittedName>
</protein>
<evidence type="ECO:0000259" key="7">
    <source>
        <dbReference type="PROSITE" id="PS51918"/>
    </source>
</evidence>
<accession>A0A2M8L4U3</accession>
<dbReference type="SUPFAM" id="SSF102114">
    <property type="entry name" value="Radical SAM enzymes"/>
    <property type="match status" value="1"/>
</dbReference>
<dbReference type="GO" id="GO:0003824">
    <property type="term" value="F:catalytic activity"/>
    <property type="evidence" value="ECO:0007669"/>
    <property type="project" value="InterPro"/>
</dbReference>
<dbReference type="Pfam" id="PF04055">
    <property type="entry name" value="Radical_SAM"/>
    <property type="match status" value="1"/>
</dbReference>
<dbReference type="Proteomes" id="UP000229500">
    <property type="component" value="Unassembled WGS sequence"/>
</dbReference>
<keyword evidence="2" id="KW-0949">S-adenosyl-L-methionine</keyword>
<dbReference type="GO" id="GO:0031419">
    <property type="term" value="F:cobalamin binding"/>
    <property type="evidence" value="ECO:0007669"/>
    <property type="project" value="InterPro"/>
</dbReference>
<dbReference type="InterPro" id="IPR006638">
    <property type="entry name" value="Elp3/MiaA/NifB-like_rSAM"/>
</dbReference>
<evidence type="ECO:0000256" key="5">
    <source>
        <dbReference type="ARBA" id="ARBA00023014"/>
    </source>
</evidence>
<dbReference type="SFLD" id="SFLDS00029">
    <property type="entry name" value="Radical_SAM"/>
    <property type="match status" value="1"/>
</dbReference>
<proteinExistence type="predicted"/>
<evidence type="ECO:0000313" key="8">
    <source>
        <dbReference type="EMBL" id="PJE68826.1"/>
    </source>
</evidence>
<reference evidence="9" key="1">
    <citation type="submission" date="2017-09" db="EMBL/GenBank/DDBJ databases">
        <title>Depth-based differentiation of microbial function through sediment-hosted aquifers and enrichment of novel symbionts in the deep terrestrial subsurface.</title>
        <authorList>
            <person name="Probst A.J."/>
            <person name="Ladd B."/>
            <person name="Jarett J.K."/>
            <person name="Geller-Mcgrath D.E."/>
            <person name="Sieber C.M.K."/>
            <person name="Emerson J.B."/>
            <person name="Anantharaman K."/>
            <person name="Thomas B.C."/>
            <person name="Malmstrom R."/>
            <person name="Stieglmeier M."/>
            <person name="Klingl A."/>
            <person name="Woyke T."/>
            <person name="Ryan C.M."/>
            <person name="Banfield J.F."/>
        </authorList>
    </citation>
    <scope>NUCLEOTIDE SEQUENCE [LARGE SCALE GENOMIC DNA]</scope>
</reference>
<dbReference type="Gene3D" id="3.40.50.280">
    <property type="entry name" value="Cobalamin-binding domain"/>
    <property type="match status" value="1"/>
</dbReference>
<evidence type="ECO:0000313" key="9">
    <source>
        <dbReference type="Proteomes" id="UP000229500"/>
    </source>
</evidence>
<dbReference type="SMART" id="SM00729">
    <property type="entry name" value="Elp3"/>
    <property type="match status" value="1"/>
</dbReference>
<dbReference type="PANTHER" id="PTHR43409:SF16">
    <property type="entry name" value="SLR0320 PROTEIN"/>
    <property type="match status" value="1"/>
</dbReference>
<name>A0A2M8L4U3_9BACT</name>
<dbReference type="AlphaFoldDB" id="A0A2M8L4U3"/>
<dbReference type="PANTHER" id="PTHR43409">
    <property type="entry name" value="ANAEROBIC MAGNESIUM-PROTOPORPHYRIN IX MONOMETHYL ESTER CYCLASE-RELATED"/>
    <property type="match status" value="1"/>
</dbReference>
<feature type="domain" description="Radical SAM core" evidence="7">
    <location>
        <begin position="181"/>
        <end position="415"/>
    </location>
</feature>
<dbReference type="EMBL" id="PFEL01000105">
    <property type="protein sequence ID" value="PJE68826.1"/>
    <property type="molecule type" value="Genomic_DNA"/>
</dbReference>
<comment type="cofactor">
    <cofactor evidence="1">
        <name>[4Fe-4S] cluster</name>
        <dbReference type="ChEBI" id="CHEBI:49883"/>
    </cofactor>
</comment>
<dbReference type="Pfam" id="PF02310">
    <property type="entry name" value="B12-binding"/>
    <property type="match status" value="1"/>
</dbReference>
<dbReference type="InterPro" id="IPR006158">
    <property type="entry name" value="Cobalamin-bd"/>
</dbReference>
<dbReference type="PROSITE" id="PS51332">
    <property type="entry name" value="B12_BINDING"/>
    <property type="match status" value="1"/>
</dbReference>
<dbReference type="InterPro" id="IPR007197">
    <property type="entry name" value="rSAM"/>
</dbReference>
<dbReference type="CDD" id="cd02068">
    <property type="entry name" value="radical_SAM_B12_BD"/>
    <property type="match status" value="1"/>
</dbReference>
<dbReference type="CDD" id="cd01335">
    <property type="entry name" value="Radical_SAM"/>
    <property type="match status" value="1"/>
</dbReference>
<dbReference type="GO" id="GO:0005829">
    <property type="term" value="C:cytosol"/>
    <property type="evidence" value="ECO:0007669"/>
    <property type="project" value="TreeGrafter"/>
</dbReference>
<organism evidence="8 9">
    <name type="scientific">Candidatus Shapirobacteria bacterium CG10_big_fil_rev_8_21_14_0_10_38_14</name>
    <dbReference type="NCBI Taxonomy" id="1974483"/>
    <lineage>
        <taxon>Bacteria</taxon>
        <taxon>Candidatus Shapironibacteriota</taxon>
    </lineage>
</organism>
<keyword evidence="4" id="KW-0408">Iron</keyword>
<dbReference type="InterPro" id="IPR058240">
    <property type="entry name" value="rSAM_sf"/>
</dbReference>
<dbReference type="SFLD" id="SFLDG01082">
    <property type="entry name" value="B12-binding_domain_containing"/>
    <property type="match status" value="1"/>
</dbReference>
<evidence type="ECO:0000259" key="6">
    <source>
        <dbReference type="PROSITE" id="PS51332"/>
    </source>
</evidence>
<keyword evidence="5" id="KW-0411">Iron-sulfur</keyword>
<dbReference type="SUPFAM" id="SSF52242">
    <property type="entry name" value="Cobalamin (vitamin B12)-binding domain"/>
    <property type="match status" value="1"/>
</dbReference>
<gene>
    <name evidence="8" type="ORF">COU96_02875</name>
</gene>
<dbReference type="GO" id="GO:0046872">
    <property type="term" value="F:metal ion binding"/>
    <property type="evidence" value="ECO:0007669"/>
    <property type="project" value="UniProtKB-KW"/>
</dbReference>